<evidence type="ECO:0000256" key="10">
    <source>
        <dbReference type="ARBA" id="ARBA00023235"/>
    </source>
</evidence>
<dbReference type="InterPro" id="IPR014017">
    <property type="entry name" value="DNA_helicase_UvrD-like_C"/>
</dbReference>
<gene>
    <name evidence="18" type="ORF">HNQ60_000924</name>
</gene>
<dbReference type="PROSITE" id="PS51198">
    <property type="entry name" value="UVRD_HELICASE_ATP_BIND"/>
    <property type="match status" value="1"/>
</dbReference>
<keyword evidence="2 15" id="KW-0547">Nucleotide-binding</keyword>
<dbReference type="Gene3D" id="3.40.50.300">
    <property type="entry name" value="P-loop containing nucleotide triphosphate hydrolases"/>
    <property type="match status" value="3"/>
</dbReference>
<dbReference type="GO" id="GO:0003677">
    <property type="term" value="F:DNA binding"/>
    <property type="evidence" value="ECO:0007669"/>
    <property type="project" value="UniProtKB-KW"/>
</dbReference>
<keyword evidence="5 15" id="KW-0347">Helicase</keyword>
<dbReference type="GO" id="GO:0033202">
    <property type="term" value="C:DNA helicase complex"/>
    <property type="evidence" value="ECO:0007669"/>
    <property type="project" value="TreeGrafter"/>
</dbReference>
<dbReference type="EC" id="5.6.2.4" evidence="12"/>
<keyword evidence="8" id="KW-0238">DNA-binding</keyword>
<keyword evidence="19" id="KW-1185">Reference proteome</keyword>
<dbReference type="GO" id="GO:0043138">
    <property type="term" value="F:3'-5' DNA helicase activity"/>
    <property type="evidence" value="ECO:0007669"/>
    <property type="project" value="UniProtKB-EC"/>
</dbReference>
<evidence type="ECO:0000259" key="17">
    <source>
        <dbReference type="PROSITE" id="PS51217"/>
    </source>
</evidence>
<keyword evidence="6 18" id="KW-0269">Exonuclease</keyword>
<dbReference type="GO" id="GO:0000725">
    <property type="term" value="P:recombinational repair"/>
    <property type="evidence" value="ECO:0007669"/>
    <property type="project" value="TreeGrafter"/>
</dbReference>
<dbReference type="InterPro" id="IPR027417">
    <property type="entry name" value="P-loop_NTPase"/>
</dbReference>
<protein>
    <recommendedName>
        <fullName evidence="12">DNA 3'-5' helicase</fullName>
        <ecNumber evidence="12">5.6.2.4</ecNumber>
    </recommendedName>
    <alternativeName>
        <fullName evidence="13">DNA 3'-5' helicase II</fullName>
    </alternativeName>
</protein>
<feature type="binding site" evidence="15">
    <location>
        <begin position="22"/>
        <end position="29"/>
    </location>
    <ligand>
        <name>ATP</name>
        <dbReference type="ChEBI" id="CHEBI:30616"/>
    </ligand>
</feature>
<evidence type="ECO:0000256" key="12">
    <source>
        <dbReference type="ARBA" id="ARBA00034808"/>
    </source>
</evidence>
<dbReference type="GO" id="GO:0005829">
    <property type="term" value="C:cytosol"/>
    <property type="evidence" value="ECO:0007669"/>
    <property type="project" value="TreeGrafter"/>
</dbReference>
<dbReference type="RefSeq" id="WP_184329831.1">
    <property type="nucleotide sequence ID" value="NZ_JACHHZ010000001.1"/>
</dbReference>
<dbReference type="Gene3D" id="1.10.486.10">
    <property type="entry name" value="PCRA, domain 4"/>
    <property type="match status" value="1"/>
</dbReference>
<evidence type="ECO:0000256" key="2">
    <source>
        <dbReference type="ARBA" id="ARBA00022741"/>
    </source>
</evidence>
<evidence type="ECO:0000256" key="13">
    <source>
        <dbReference type="ARBA" id="ARBA00034923"/>
    </source>
</evidence>
<feature type="domain" description="UvrD-like helicase C-terminal" evidence="17">
    <location>
        <begin position="502"/>
        <end position="767"/>
    </location>
</feature>
<dbReference type="InterPro" id="IPR014016">
    <property type="entry name" value="UvrD-like_ATP-bd"/>
</dbReference>
<dbReference type="PANTHER" id="PTHR11070:SF2">
    <property type="entry name" value="ATP-DEPENDENT DNA HELICASE SRS2"/>
    <property type="match status" value="1"/>
</dbReference>
<dbReference type="PROSITE" id="PS51217">
    <property type="entry name" value="UVRD_HELICASE_CTER"/>
    <property type="match status" value="1"/>
</dbReference>
<organism evidence="18 19">
    <name type="scientific">Povalibacter uvarum</name>
    <dbReference type="NCBI Taxonomy" id="732238"/>
    <lineage>
        <taxon>Bacteria</taxon>
        <taxon>Pseudomonadati</taxon>
        <taxon>Pseudomonadota</taxon>
        <taxon>Gammaproteobacteria</taxon>
        <taxon>Steroidobacterales</taxon>
        <taxon>Steroidobacteraceae</taxon>
        <taxon>Povalibacter</taxon>
    </lineage>
</organism>
<evidence type="ECO:0000256" key="14">
    <source>
        <dbReference type="ARBA" id="ARBA00048988"/>
    </source>
</evidence>
<dbReference type="InterPro" id="IPR000212">
    <property type="entry name" value="DNA_helicase_UvrD/REP"/>
</dbReference>
<evidence type="ECO:0000256" key="9">
    <source>
        <dbReference type="ARBA" id="ARBA00023204"/>
    </source>
</evidence>
<evidence type="ECO:0000256" key="1">
    <source>
        <dbReference type="ARBA" id="ARBA00022722"/>
    </source>
</evidence>
<comment type="catalytic activity">
    <reaction evidence="11">
        <text>Couples ATP hydrolysis with the unwinding of duplex DNA by translocating in the 3'-5' direction.</text>
        <dbReference type="EC" id="5.6.2.4"/>
    </reaction>
</comment>
<evidence type="ECO:0000313" key="18">
    <source>
        <dbReference type="EMBL" id="MBB6092078.1"/>
    </source>
</evidence>
<comment type="catalytic activity">
    <reaction evidence="14">
        <text>ATP + H2O = ADP + phosphate + H(+)</text>
        <dbReference type="Rhea" id="RHEA:13065"/>
        <dbReference type="ChEBI" id="CHEBI:15377"/>
        <dbReference type="ChEBI" id="CHEBI:15378"/>
        <dbReference type="ChEBI" id="CHEBI:30616"/>
        <dbReference type="ChEBI" id="CHEBI:43474"/>
        <dbReference type="ChEBI" id="CHEBI:456216"/>
        <dbReference type="EC" id="5.6.2.4"/>
    </reaction>
</comment>
<evidence type="ECO:0000313" key="19">
    <source>
        <dbReference type="Proteomes" id="UP000588068"/>
    </source>
</evidence>
<dbReference type="EMBL" id="JACHHZ010000001">
    <property type="protein sequence ID" value="MBB6092078.1"/>
    <property type="molecule type" value="Genomic_DNA"/>
</dbReference>
<dbReference type="Gene3D" id="3.90.320.10">
    <property type="match status" value="1"/>
</dbReference>
<evidence type="ECO:0000256" key="15">
    <source>
        <dbReference type="PROSITE-ProRule" id="PRU00560"/>
    </source>
</evidence>
<dbReference type="SUPFAM" id="SSF52540">
    <property type="entry name" value="P-loop containing nucleoside triphosphate hydrolases"/>
    <property type="match status" value="1"/>
</dbReference>
<dbReference type="InterPro" id="IPR011604">
    <property type="entry name" value="PDDEXK-like_dom_sf"/>
</dbReference>
<evidence type="ECO:0000256" key="11">
    <source>
        <dbReference type="ARBA" id="ARBA00034617"/>
    </source>
</evidence>
<dbReference type="PANTHER" id="PTHR11070">
    <property type="entry name" value="UVRD / RECB / PCRA DNA HELICASE FAMILY MEMBER"/>
    <property type="match status" value="1"/>
</dbReference>
<keyword evidence="10" id="KW-0413">Isomerase</keyword>
<reference evidence="18 19" key="1">
    <citation type="submission" date="2020-08" db="EMBL/GenBank/DDBJ databases">
        <title>Genomic Encyclopedia of Type Strains, Phase IV (KMG-IV): sequencing the most valuable type-strain genomes for metagenomic binning, comparative biology and taxonomic classification.</title>
        <authorList>
            <person name="Goeker M."/>
        </authorList>
    </citation>
    <scope>NUCLEOTIDE SEQUENCE [LARGE SCALE GENOMIC DNA]</scope>
    <source>
        <strain evidence="18 19">DSM 26723</strain>
    </source>
</reference>
<feature type="domain" description="UvrD-like helicase ATP-binding" evidence="16">
    <location>
        <begin position="1"/>
        <end position="491"/>
    </location>
</feature>
<dbReference type="Pfam" id="PF00580">
    <property type="entry name" value="UvrD-helicase"/>
    <property type="match status" value="2"/>
</dbReference>
<dbReference type="GO" id="GO:0005524">
    <property type="term" value="F:ATP binding"/>
    <property type="evidence" value="ECO:0007669"/>
    <property type="project" value="UniProtKB-UniRule"/>
</dbReference>
<keyword evidence="3" id="KW-0227">DNA damage</keyword>
<evidence type="ECO:0000259" key="16">
    <source>
        <dbReference type="PROSITE" id="PS51198"/>
    </source>
</evidence>
<evidence type="ECO:0000256" key="8">
    <source>
        <dbReference type="ARBA" id="ARBA00023125"/>
    </source>
</evidence>
<sequence>MTSDASARAAALDPQRSFIVQAPAGSGKTELLTQRYLRLLATVESPEQILAITFTRKAAAEMRSRILLALDAAQGAPPESPHKRSTWELARAVRNTDARHGWRLTEHPARLRIQTIDALNASLARRLPVLAGTGAALEPTTDPRPFYDAAGQRLVERLGDNSAVAERLEVLVVHLGNRVDRLVELLSDLLAKRDQWLHPIVNANARENLRFVLESTLKRIVERHLTLLCEGLGDVRRRELFDLLQYAAGNLLGGDLDPVRRALLESCLSRPAAPDATSESLDAWRALVAMLFKKNTKGELYETVTKVHGFPTTNRDRKEQMLSALRWLGTHPALCERLFELRTLPDATYSDEQWRALQALLDLLPVAVAELQLEFQGQGKADYVEVALRALRALGTPDEPTDLALAFDYRLQHILVDEFQDTSFAQLDLLERLTGGWQQGDGRTLFCVGDPMQSIYRFRQAEVGLFIGLQQKGLGHLQLEPLRLEANFRSLPVIVNWVNTTFPDVLAPENDAEQGAVRYSASTAALAGDAGGVHVHAFVNTDPRAEAQKVTSIVRDSLQQDLEGRIAILVTARTHVELIAQHLAAAGVEFRAVEIEQLRERPVVQDLIALTRALVHLADRTAWFAVLRAPWCGLTLADLHALAAHGSFVLEEGIRAELDAGSLSENGQSRLSRVHEILSAALQERGRWPLRIWVERTWNALGGPATLSRQSDLDDAQSFFGRLDDIEVAGDLEDVARLEEQLDRLFASGQTHGDARVEIMTIHAAKGLEFETVILPGLQRQMRTEDRELLRWTRIAGEGGGMVFAPVKAEGSEGDPVYRWIELLERQRIIRERGRLLYVAATRAKHSLHLLGTVQARDRGGELTLREPTKGSMLRMLWHAVAPYFDAEAPSAPASSPASAAPMQQLHRVPLDWTPPAAEKPLHVTAAPIVDLEAERPIFDWVSETSRHVGTLVHRELERMCTSSDSAPASRSRLLLELAELGVPPDRCESGSDRVIAALQHTLSDKRGRWVLGLDGGIQDAASELALSGVLAGSIVEGIIDRTFVDEQGTRWVIDFKTSTHEGGGRSAFLDEEVARYRHQLLRYASLMRLYRPKQTVRAALYFPLMREWREVPLDEKRQLDWLT</sequence>
<accession>A0A841HIM1</accession>
<evidence type="ECO:0000256" key="7">
    <source>
        <dbReference type="ARBA" id="ARBA00022840"/>
    </source>
</evidence>
<dbReference type="Proteomes" id="UP000588068">
    <property type="component" value="Unassembled WGS sequence"/>
</dbReference>
<keyword evidence="9" id="KW-0234">DNA repair</keyword>
<dbReference type="SUPFAM" id="SSF52980">
    <property type="entry name" value="Restriction endonuclease-like"/>
    <property type="match status" value="1"/>
</dbReference>
<dbReference type="GO" id="GO:0004527">
    <property type="term" value="F:exonuclease activity"/>
    <property type="evidence" value="ECO:0007669"/>
    <property type="project" value="UniProtKB-KW"/>
</dbReference>
<dbReference type="InterPro" id="IPR011335">
    <property type="entry name" value="Restrct_endonuc-II-like"/>
</dbReference>
<proteinExistence type="predicted"/>
<dbReference type="Pfam" id="PF13361">
    <property type="entry name" value="UvrD_C"/>
    <property type="match status" value="2"/>
</dbReference>
<keyword evidence="7 15" id="KW-0067">ATP-binding</keyword>
<dbReference type="Pfam" id="PF12705">
    <property type="entry name" value="PDDEXK_1"/>
    <property type="match status" value="1"/>
</dbReference>
<comment type="caution">
    <text evidence="18">The sequence shown here is derived from an EMBL/GenBank/DDBJ whole genome shotgun (WGS) entry which is preliminary data.</text>
</comment>
<evidence type="ECO:0000256" key="3">
    <source>
        <dbReference type="ARBA" id="ARBA00022763"/>
    </source>
</evidence>
<keyword evidence="4 15" id="KW-0378">Hydrolase</keyword>
<dbReference type="AlphaFoldDB" id="A0A841HIM1"/>
<name>A0A841HIM1_9GAMM</name>
<evidence type="ECO:0000256" key="5">
    <source>
        <dbReference type="ARBA" id="ARBA00022806"/>
    </source>
</evidence>
<dbReference type="InterPro" id="IPR038726">
    <property type="entry name" value="PDDEXK_AddAB-type"/>
</dbReference>
<keyword evidence="1" id="KW-0540">Nuclease</keyword>
<evidence type="ECO:0000256" key="6">
    <source>
        <dbReference type="ARBA" id="ARBA00022839"/>
    </source>
</evidence>
<evidence type="ECO:0000256" key="4">
    <source>
        <dbReference type="ARBA" id="ARBA00022801"/>
    </source>
</evidence>